<dbReference type="InterPro" id="IPR016032">
    <property type="entry name" value="Sig_transdc_resp-reg_C-effctor"/>
</dbReference>
<dbReference type="SUPFAM" id="SSF46894">
    <property type="entry name" value="C-terminal effector domain of the bipartite response regulators"/>
    <property type="match status" value="1"/>
</dbReference>
<evidence type="ECO:0000256" key="2">
    <source>
        <dbReference type="ARBA" id="ARBA00023125"/>
    </source>
</evidence>
<feature type="domain" description="Response regulatory" evidence="5">
    <location>
        <begin position="3"/>
        <end position="118"/>
    </location>
</feature>
<accession>A0A917DYU5</accession>
<dbReference type="PROSITE" id="PS50043">
    <property type="entry name" value="HTH_LUXR_2"/>
    <property type="match status" value="1"/>
</dbReference>
<dbReference type="InterPro" id="IPR000792">
    <property type="entry name" value="Tscrpt_reg_LuxR_C"/>
</dbReference>
<protein>
    <submittedName>
        <fullName evidence="6">DNA-binding response regulator</fullName>
    </submittedName>
</protein>
<keyword evidence="7" id="KW-1185">Reference proteome</keyword>
<dbReference type="RefSeq" id="WP_066769254.1">
    <property type="nucleotide sequence ID" value="NZ_BMIP01000020.1"/>
</dbReference>
<dbReference type="InterPro" id="IPR011006">
    <property type="entry name" value="CheY-like_superfamily"/>
</dbReference>
<evidence type="ECO:0000259" key="4">
    <source>
        <dbReference type="PROSITE" id="PS50043"/>
    </source>
</evidence>
<evidence type="ECO:0000259" key="5">
    <source>
        <dbReference type="PROSITE" id="PS50110"/>
    </source>
</evidence>
<sequence length="212" mass="23115">MTRIVLADDHGFLRKGVESVLQAGGMEVVASVGDGIAALEAVAREDPDLVILDVRMPVLGGVETLRAMRNGGDGRPVILLTAELEDKKLVEALQAKVDGIVFKEGAEARLELAIRQVLAGSRYIDIDLVDRALDYAATDAVTGPFSTLSERERKIVEAVANGSRNREVAKEIGTTEGSVKLYLHRIYWKMGVKNRTELAVMVLDMKNRSKTK</sequence>
<dbReference type="EMBL" id="BMIP01000020">
    <property type="protein sequence ID" value="GGD85077.1"/>
    <property type="molecule type" value="Genomic_DNA"/>
</dbReference>
<dbReference type="Pfam" id="PF00196">
    <property type="entry name" value="GerE"/>
    <property type="match status" value="1"/>
</dbReference>
<comment type="caution">
    <text evidence="6">The sequence shown here is derived from an EMBL/GenBank/DDBJ whole genome shotgun (WGS) entry which is preliminary data.</text>
</comment>
<dbReference type="GO" id="GO:0003677">
    <property type="term" value="F:DNA binding"/>
    <property type="evidence" value="ECO:0007669"/>
    <property type="project" value="UniProtKB-KW"/>
</dbReference>
<dbReference type="Gene3D" id="3.40.50.2300">
    <property type="match status" value="1"/>
</dbReference>
<evidence type="ECO:0000313" key="7">
    <source>
        <dbReference type="Proteomes" id="UP000612349"/>
    </source>
</evidence>
<dbReference type="OrthoDB" id="9814495at2"/>
<dbReference type="PANTHER" id="PTHR43214">
    <property type="entry name" value="TWO-COMPONENT RESPONSE REGULATOR"/>
    <property type="match status" value="1"/>
</dbReference>
<reference evidence="6" key="2">
    <citation type="submission" date="2020-09" db="EMBL/GenBank/DDBJ databases">
        <authorList>
            <person name="Sun Q."/>
            <person name="Zhou Y."/>
        </authorList>
    </citation>
    <scope>NUCLEOTIDE SEQUENCE</scope>
    <source>
        <strain evidence="6">CGMCC 1.15360</strain>
    </source>
</reference>
<proteinExistence type="predicted"/>
<reference evidence="6" key="1">
    <citation type="journal article" date="2014" name="Int. J. Syst. Evol. Microbiol.">
        <title>Complete genome sequence of Corynebacterium casei LMG S-19264T (=DSM 44701T), isolated from a smear-ripened cheese.</title>
        <authorList>
            <consortium name="US DOE Joint Genome Institute (JGI-PGF)"/>
            <person name="Walter F."/>
            <person name="Albersmeier A."/>
            <person name="Kalinowski J."/>
            <person name="Ruckert C."/>
        </authorList>
    </citation>
    <scope>NUCLEOTIDE SEQUENCE</scope>
    <source>
        <strain evidence="6">CGMCC 1.15360</strain>
    </source>
</reference>
<evidence type="ECO:0000256" key="1">
    <source>
        <dbReference type="ARBA" id="ARBA00022553"/>
    </source>
</evidence>
<dbReference type="CDD" id="cd06170">
    <property type="entry name" value="LuxR_C_like"/>
    <property type="match status" value="1"/>
</dbReference>
<dbReference type="InterPro" id="IPR039420">
    <property type="entry name" value="WalR-like"/>
</dbReference>
<evidence type="ECO:0000256" key="3">
    <source>
        <dbReference type="PROSITE-ProRule" id="PRU00169"/>
    </source>
</evidence>
<dbReference type="AlphaFoldDB" id="A0A917DYU5"/>
<keyword evidence="2 6" id="KW-0238">DNA-binding</keyword>
<evidence type="ECO:0000313" key="6">
    <source>
        <dbReference type="EMBL" id="GGD85077.1"/>
    </source>
</evidence>
<name>A0A917DYU5_9SPHN</name>
<organism evidence="6 7">
    <name type="scientific">Croceicoccus mobilis</name>
    <dbReference type="NCBI Taxonomy" id="1703339"/>
    <lineage>
        <taxon>Bacteria</taxon>
        <taxon>Pseudomonadati</taxon>
        <taxon>Pseudomonadota</taxon>
        <taxon>Alphaproteobacteria</taxon>
        <taxon>Sphingomonadales</taxon>
        <taxon>Erythrobacteraceae</taxon>
        <taxon>Croceicoccus</taxon>
    </lineage>
</organism>
<dbReference type="GO" id="GO:0000160">
    <property type="term" value="P:phosphorelay signal transduction system"/>
    <property type="evidence" value="ECO:0007669"/>
    <property type="project" value="InterPro"/>
</dbReference>
<dbReference type="InterPro" id="IPR058245">
    <property type="entry name" value="NreC/VraR/RcsB-like_REC"/>
</dbReference>
<dbReference type="SMART" id="SM00421">
    <property type="entry name" value="HTH_LUXR"/>
    <property type="match status" value="1"/>
</dbReference>
<dbReference type="PRINTS" id="PR00038">
    <property type="entry name" value="HTHLUXR"/>
</dbReference>
<feature type="modified residue" description="4-aspartylphosphate" evidence="3">
    <location>
        <position position="53"/>
    </location>
</feature>
<gene>
    <name evidence="6" type="ORF">GCM10010990_38860</name>
</gene>
<dbReference type="Proteomes" id="UP000612349">
    <property type="component" value="Unassembled WGS sequence"/>
</dbReference>
<feature type="domain" description="HTH luxR-type" evidence="4">
    <location>
        <begin position="141"/>
        <end position="206"/>
    </location>
</feature>
<keyword evidence="1 3" id="KW-0597">Phosphoprotein</keyword>
<dbReference type="GO" id="GO:0006355">
    <property type="term" value="P:regulation of DNA-templated transcription"/>
    <property type="evidence" value="ECO:0007669"/>
    <property type="project" value="InterPro"/>
</dbReference>
<dbReference type="PROSITE" id="PS50110">
    <property type="entry name" value="RESPONSE_REGULATORY"/>
    <property type="match status" value="1"/>
</dbReference>
<dbReference type="SUPFAM" id="SSF52172">
    <property type="entry name" value="CheY-like"/>
    <property type="match status" value="1"/>
</dbReference>
<dbReference type="Pfam" id="PF00072">
    <property type="entry name" value="Response_reg"/>
    <property type="match status" value="1"/>
</dbReference>
<dbReference type="CDD" id="cd17535">
    <property type="entry name" value="REC_NarL-like"/>
    <property type="match status" value="1"/>
</dbReference>
<dbReference type="PANTHER" id="PTHR43214:SF42">
    <property type="entry name" value="TRANSCRIPTIONAL REGULATORY PROTEIN DESR"/>
    <property type="match status" value="1"/>
</dbReference>
<dbReference type="InterPro" id="IPR001789">
    <property type="entry name" value="Sig_transdc_resp-reg_receiver"/>
</dbReference>
<dbReference type="SMART" id="SM00448">
    <property type="entry name" value="REC"/>
    <property type="match status" value="1"/>
</dbReference>